<dbReference type="InterPro" id="IPR036928">
    <property type="entry name" value="AS_sf"/>
</dbReference>
<accession>A0A7J7CCP0</accession>
<evidence type="ECO:0000313" key="4">
    <source>
        <dbReference type="Proteomes" id="UP000593562"/>
    </source>
</evidence>
<dbReference type="AlphaFoldDB" id="A0A7J7CCP0"/>
<evidence type="ECO:0000313" key="3">
    <source>
        <dbReference type="EMBL" id="KAF5731934.1"/>
    </source>
</evidence>
<evidence type="ECO:0000259" key="2">
    <source>
        <dbReference type="Pfam" id="PF01425"/>
    </source>
</evidence>
<dbReference type="FunCoup" id="A0A7J7CCP0">
    <property type="interactions" value="193"/>
</dbReference>
<organism evidence="3 4">
    <name type="scientific">Tripterygium wilfordii</name>
    <name type="common">Thunder God vine</name>
    <dbReference type="NCBI Taxonomy" id="458696"/>
    <lineage>
        <taxon>Eukaryota</taxon>
        <taxon>Viridiplantae</taxon>
        <taxon>Streptophyta</taxon>
        <taxon>Embryophyta</taxon>
        <taxon>Tracheophyta</taxon>
        <taxon>Spermatophyta</taxon>
        <taxon>Magnoliopsida</taxon>
        <taxon>eudicotyledons</taxon>
        <taxon>Gunneridae</taxon>
        <taxon>Pentapetalae</taxon>
        <taxon>rosids</taxon>
        <taxon>fabids</taxon>
        <taxon>Celastrales</taxon>
        <taxon>Celastraceae</taxon>
        <taxon>Tripterygium</taxon>
    </lineage>
</organism>
<dbReference type="PANTHER" id="PTHR46310:SF4">
    <property type="entry name" value="OUTER ENVELOPE PROTEIN 64, MITOCHONDRIAL"/>
    <property type="match status" value="1"/>
</dbReference>
<dbReference type="Gene3D" id="3.90.1300.10">
    <property type="entry name" value="Amidase signature (AS) domain"/>
    <property type="match status" value="1"/>
</dbReference>
<evidence type="ECO:0000256" key="1">
    <source>
        <dbReference type="SAM" id="Phobius"/>
    </source>
</evidence>
<keyword evidence="1" id="KW-1133">Transmembrane helix</keyword>
<feature type="transmembrane region" description="Helical" evidence="1">
    <location>
        <begin position="17"/>
        <end position="33"/>
    </location>
</feature>
<dbReference type="Proteomes" id="UP000593562">
    <property type="component" value="Unassembled WGS sequence"/>
</dbReference>
<keyword evidence="3" id="KW-0946">Virion</keyword>
<dbReference type="PANTHER" id="PTHR46310">
    <property type="entry name" value="AMIDASE 1"/>
    <property type="match status" value="1"/>
</dbReference>
<sequence length="500" mass="54158">MSKALKLIKVNASNPKVWAVVIGVSVAGIVILAETQRRKRNAKALLRKDFGAFIKRFEILPFPQLPPPAAKQTLAGLTFAISDIFDVKDYVTGFGNPDWERTHGVADKTAVAVTALLRNGATCVGKTVMDELGLGVTGENMHYGTPVNPQMPSYVPGGSSSGSAVVVAAELVDFALGTDTTGGLRIPASFCGILGFRPSHRAISTIGVLPNSQSLDTVGWFTRDPSTLHHVGHVLLRLNALESRRTRCFIFADDLFQLSKVPKQKTADIVSKTIENLSGYEPPQHMNFGQYIASNIPSLKGFHEPAASMQNGTSALRALSSVMDSLQRYEFKTNHEEWIKSVKPRLASDISEYVTAAVNSTPGSIKGLYKVRTEMRAAFQSLLKDNGILVIPTVVDSSLKSNLKRGYSTEFRDRALVLLSIASMSGCCQMIIPLGKHGEFPVSVSLISFHGADKFLLDTLLDIYSPLQEQVGIVSNSAVLPDTNGNMDASAFLKEKFSRS</sequence>
<protein>
    <submittedName>
        <fullName evidence="3">Outer envelope protein 64 mitochondrial</fullName>
    </submittedName>
</protein>
<comment type="caution">
    <text evidence="3">The sequence shown here is derived from an EMBL/GenBank/DDBJ whole genome shotgun (WGS) entry which is preliminary data.</text>
</comment>
<gene>
    <name evidence="3" type="ORF">HS088_TW18G00621</name>
</gene>
<dbReference type="SUPFAM" id="SSF75304">
    <property type="entry name" value="Amidase signature (AS) enzymes"/>
    <property type="match status" value="1"/>
</dbReference>
<dbReference type="FunFam" id="3.90.1300.10:FF:000004">
    <property type="entry name" value="Outer envelope protein 64, mitochondrial"/>
    <property type="match status" value="1"/>
</dbReference>
<keyword evidence="3" id="KW-0261">Viral envelope protein</keyword>
<keyword evidence="1" id="KW-0472">Membrane</keyword>
<dbReference type="Pfam" id="PF01425">
    <property type="entry name" value="Amidase"/>
    <property type="match status" value="1"/>
</dbReference>
<keyword evidence="1" id="KW-0812">Transmembrane</keyword>
<dbReference type="InParanoid" id="A0A7J7CCP0"/>
<keyword evidence="4" id="KW-1185">Reference proteome</keyword>
<feature type="domain" description="Amidase" evidence="2">
    <location>
        <begin position="70"/>
        <end position="457"/>
    </location>
</feature>
<reference evidence="3 4" key="1">
    <citation type="journal article" date="2020" name="Nat. Commun.">
        <title>Genome of Tripterygium wilfordii and identification of cytochrome P450 involved in triptolide biosynthesis.</title>
        <authorList>
            <person name="Tu L."/>
            <person name="Su P."/>
            <person name="Zhang Z."/>
            <person name="Gao L."/>
            <person name="Wang J."/>
            <person name="Hu T."/>
            <person name="Zhou J."/>
            <person name="Zhang Y."/>
            <person name="Zhao Y."/>
            <person name="Liu Y."/>
            <person name="Song Y."/>
            <person name="Tong Y."/>
            <person name="Lu Y."/>
            <person name="Yang J."/>
            <person name="Xu C."/>
            <person name="Jia M."/>
            <person name="Peters R.J."/>
            <person name="Huang L."/>
            <person name="Gao W."/>
        </authorList>
    </citation>
    <scope>NUCLEOTIDE SEQUENCE [LARGE SCALE GENOMIC DNA]</scope>
    <source>
        <strain evidence="4">cv. XIE 37</strain>
        <tissue evidence="3">Leaf</tissue>
    </source>
</reference>
<dbReference type="InterPro" id="IPR023631">
    <property type="entry name" value="Amidase_dom"/>
</dbReference>
<name>A0A7J7CCP0_TRIWF</name>
<proteinExistence type="predicted"/>
<dbReference type="EMBL" id="JAAARO010000018">
    <property type="protein sequence ID" value="KAF5731934.1"/>
    <property type="molecule type" value="Genomic_DNA"/>
</dbReference>